<dbReference type="FunFam" id="3.20.20.450:FF:000001">
    <property type="entry name" value="Cyclic di-GMP phosphodiesterase yahA"/>
    <property type="match status" value="1"/>
</dbReference>
<organism evidence="7 10">
    <name type="scientific">Pseudidiomarina terrestris</name>
    <dbReference type="NCBI Taxonomy" id="2820060"/>
    <lineage>
        <taxon>Bacteria</taxon>
        <taxon>Pseudomonadati</taxon>
        <taxon>Pseudomonadota</taxon>
        <taxon>Gammaproteobacteria</taxon>
        <taxon>Alteromonadales</taxon>
        <taxon>Idiomarinaceae</taxon>
        <taxon>Pseudidiomarina</taxon>
    </lineage>
</organism>
<dbReference type="CDD" id="cd01949">
    <property type="entry name" value="GGDEF"/>
    <property type="match status" value="1"/>
</dbReference>
<dbReference type="EC" id="3.1.4.52" evidence="1"/>
<dbReference type="Pfam" id="PF00672">
    <property type="entry name" value="HAMP"/>
    <property type="match status" value="1"/>
</dbReference>
<keyword evidence="9" id="KW-1185">Reference proteome</keyword>
<dbReference type="InterPro" id="IPR043128">
    <property type="entry name" value="Rev_trsase/Diguanyl_cyclase"/>
</dbReference>
<evidence type="ECO:0000259" key="5">
    <source>
        <dbReference type="PROSITE" id="PS50885"/>
    </source>
</evidence>
<dbReference type="Pfam" id="PF00563">
    <property type="entry name" value="EAL"/>
    <property type="match status" value="1"/>
</dbReference>
<dbReference type="Proteomes" id="UP001169492">
    <property type="component" value="Unassembled WGS sequence"/>
</dbReference>
<dbReference type="PROSITE" id="PS50885">
    <property type="entry name" value="HAMP"/>
    <property type="match status" value="1"/>
</dbReference>
<dbReference type="PANTHER" id="PTHR33121:SF71">
    <property type="entry name" value="OXYGEN SENSOR PROTEIN DOSP"/>
    <property type="match status" value="1"/>
</dbReference>
<dbReference type="PROSITE" id="PS50887">
    <property type="entry name" value="GGDEF"/>
    <property type="match status" value="1"/>
</dbReference>
<protein>
    <recommendedName>
        <fullName evidence="1">cyclic-guanylate-specific phosphodiesterase</fullName>
        <ecNumber evidence="1">3.1.4.52</ecNumber>
    </recommendedName>
</protein>
<feature type="domain" description="GGDEF" evidence="6">
    <location>
        <begin position="354"/>
        <end position="483"/>
    </location>
</feature>
<feature type="domain" description="EAL" evidence="4">
    <location>
        <begin position="492"/>
        <end position="745"/>
    </location>
</feature>
<name>A0AAW7QV90_9GAMM</name>
<dbReference type="GO" id="GO:0071111">
    <property type="term" value="F:cyclic-guanylate-specific phosphodiesterase activity"/>
    <property type="evidence" value="ECO:0007669"/>
    <property type="project" value="UniProtKB-EC"/>
</dbReference>
<dbReference type="InterPro" id="IPR000160">
    <property type="entry name" value="GGDEF_dom"/>
</dbReference>
<evidence type="ECO:0000313" key="7">
    <source>
        <dbReference type="EMBL" id="MDN7123357.1"/>
    </source>
</evidence>
<dbReference type="EMBL" id="JAGGJB010000001">
    <property type="protein sequence ID" value="MDN7123357.1"/>
    <property type="molecule type" value="Genomic_DNA"/>
</dbReference>
<dbReference type="SMART" id="SM00304">
    <property type="entry name" value="HAMP"/>
    <property type="match status" value="1"/>
</dbReference>
<proteinExistence type="predicted"/>
<dbReference type="SUPFAM" id="SSF158472">
    <property type="entry name" value="HAMP domain-like"/>
    <property type="match status" value="1"/>
</dbReference>
<dbReference type="SMART" id="SM00052">
    <property type="entry name" value="EAL"/>
    <property type="match status" value="1"/>
</dbReference>
<dbReference type="InterPro" id="IPR029787">
    <property type="entry name" value="Nucleotide_cyclase"/>
</dbReference>
<dbReference type="InterPro" id="IPR029150">
    <property type="entry name" value="dCache_3"/>
</dbReference>
<comment type="caution">
    <text evidence="7">The sequence shown here is derived from an EMBL/GenBank/DDBJ whole genome shotgun (WGS) entry which is preliminary data.</text>
</comment>
<dbReference type="SMART" id="SM00267">
    <property type="entry name" value="GGDEF"/>
    <property type="match status" value="1"/>
</dbReference>
<evidence type="ECO:0000259" key="4">
    <source>
        <dbReference type="PROSITE" id="PS50883"/>
    </source>
</evidence>
<keyword evidence="3" id="KW-0812">Transmembrane</keyword>
<dbReference type="InterPro" id="IPR050706">
    <property type="entry name" value="Cyclic-di-GMP_PDE-like"/>
</dbReference>
<dbReference type="Pfam" id="PF00990">
    <property type="entry name" value="GGDEF"/>
    <property type="match status" value="1"/>
</dbReference>
<dbReference type="GO" id="GO:0007165">
    <property type="term" value="P:signal transduction"/>
    <property type="evidence" value="ECO:0007669"/>
    <property type="project" value="InterPro"/>
</dbReference>
<keyword evidence="3" id="KW-0472">Membrane</keyword>
<feature type="domain" description="HAMP" evidence="5">
    <location>
        <begin position="270"/>
        <end position="322"/>
    </location>
</feature>
<gene>
    <name evidence="7" type="ORF">J6I90_00505</name>
    <name evidence="8" type="ORF">J6I92_03400</name>
</gene>
<dbReference type="InterPro" id="IPR001633">
    <property type="entry name" value="EAL_dom"/>
</dbReference>
<keyword evidence="3" id="KW-1133">Transmembrane helix</keyword>
<dbReference type="EMBL" id="JAGGJC010000001">
    <property type="protein sequence ID" value="MDN7128918.1"/>
    <property type="molecule type" value="Genomic_DNA"/>
</dbReference>
<accession>A0AAW7QV90</accession>
<dbReference type="SUPFAM" id="SSF141868">
    <property type="entry name" value="EAL domain-like"/>
    <property type="match status" value="1"/>
</dbReference>
<dbReference type="PANTHER" id="PTHR33121">
    <property type="entry name" value="CYCLIC DI-GMP PHOSPHODIESTERASE PDEF"/>
    <property type="match status" value="1"/>
</dbReference>
<dbReference type="Proteomes" id="UP001169491">
    <property type="component" value="Unassembled WGS sequence"/>
</dbReference>
<dbReference type="CDD" id="cd01948">
    <property type="entry name" value="EAL"/>
    <property type="match status" value="1"/>
</dbReference>
<feature type="transmembrane region" description="Helical" evidence="3">
    <location>
        <begin position="250"/>
        <end position="269"/>
    </location>
</feature>
<evidence type="ECO:0000313" key="10">
    <source>
        <dbReference type="Proteomes" id="UP001169492"/>
    </source>
</evidence>
<evidence type="ECO:0000256" key="2">
    <source>
        <dbReference type="ARBA" id="ARBA00022636"/>
    </source>
</evidence>
<dbReference type="InterPro" id="IPR035919">
    <property type="entry name" value="EAL_sf"/>
</dbReference>
<dbReference type="Pfam" id="PF14827">
    <property type="entry name" value="dCache_3"/>
    <property type="match status" value="1"/>
</dbReference>
<reference evidence="9 10" key="1">
    <citation type="submission" date="2021-03" db="EMBL/GenBank/DDBJ databases">
        <title>Pseudidiomarina terrestris, a new bacterium isolated from saline soil.</title>
        <authorList>
            <person name="Galisteo C."/>
            <person name="De La Haba R."/>
            <person name="Sanchez-Porro C."/>
            <person name="Ventosa A."/>
        </authorList>
    </citation>
    <scope>NUCLEOTIDE SEQUENCE [LARGE SCALE GENOMIC DNA]</scope>
    <source>
        <strain evidence="7 10">1APP75-32.1</strain>
        <strain evidence="9">1APR75-15</strain>
        <strain evidence="8">1ASR75-15</strain>
    </source>
</reference>
<dbReference type="RefSeq" id="WP_301773733.1">
    <property type="nucleotide sequence ID" value="NZ_JAGGJB010000001.1"/>
</dbReference>
<sequence>MLTSFRTRLLLLFVGIAGGVLIATLIAVTVATQNQAERTVERELAVSERVLGELLSIRGEQLLQAAQVLAGDFGFREAVASGDEATLISAMVNHGERIGTQLMALYRPDGTELAATHDLAQVRSGADLSGIRQVDDELFQLVTVPVRAPDIIAYATLGFLVDDALAQSLKQLTNADITFFAGDRQQIFASSLPLSQQQELLAGVQPDAVKEWLAQSEMAGHLATVNSVNLLVSTSRMEATQEYRALRTQYFGFGLASLLVALLLAMATARQFNKPLQRLTAAAEALRQGDYGEPVELDRNDEFGKLGETFNTMRGAIAEREQKIVYQLEHDLLTGLPNRKSLHRYLQQLLAQGRSGYALTLNIQRFRELNDRLGQRFGDEILKLVARRLQQEFAKDCFLARLAGDEFVLACNEQLQPDELRQRLLKLVQQKWQVADTSYRLEFRAGLVRYPEQGNEVDALLRRAQLAARLAQQDKQLLAEYQQGSDENYMRRLQVLQALPEAIAGGKLELHYQPKLSCNSGEVLGAEALVRWHHPQLGVIRPDEFIPLAEQSGDILRVTRWVCETAINQQQYWLEQGHQLQVAVNLSAIDLQDASLVDFIQQQLAQRRLPAQNLTLEVTESAVMADLEQAQKRLTELRALGIKIALDDYGTGYASLAQLKHLPVDELKLDQSFIRVLQADNKDRIIVHSTLRLAHQLQLSTVAEGVEEESAWRVLQDMGCDTLQGYYFSRPLAAAEFEQWLMNESGQFIQQGQDDQAQHDQTLS</sequence>
<dbReference type="Gene3D" id="3.20.20.450">
    <property type="entry name" value="EAL domain"/>
    <property type="match status" value="1"/>
</dbReference>
<keyword evidence="2" id="KW-0973">c-di-GMP</keyword>
<evidence type="ECO:0000313" key="8">
    <source>
        <dbReference type="EMBL" id="MDN7128918.1"/>
    </source>
</evidence>
<dbReference type="Gene3D" id="3.30.70.270">
    <property type="match status" value="1"/>
</dbReference>
<dbReference type="SUPFAM" id="SSF55073">
    <property type="entry name" value="Nucleotide cyclase"/>
    <property type="match status" value="1"/>
</dbReference>
<dbReference type="NCBIfam" id="TIGR00254">
    <property type="entry name" value="GGDEF"/>
    <property type="match status" value="1"/>
</dbReference>
<evidence type="ECO:0000259" key="6">
    <source>
        <dbReference type="PROSITE" id="PS50887"/>
    </source>
</evidence>
<dbReference type="PROSITE" id="PS50883">
    <property type="entry name" value="EAL"/>
    <property type="match status" value="1"/>
</dbReference>
<dbReference type="GO" id="GO:0016020">
    <property type="term" value="C:membrane"/>
    <property type="evidence" value="ECO:0007669"/>
    <property type="project" value="InterPro"/>
</dbReference>
<dbReference type="AlphaFoldDB" id="A0AAW7QV90"/>
<dbReference type="InterPro" id="IPR003660">
    <property type="entry name" value="HAMP_dom"/>
</dbReference>
<dbReference type="Gene3D" id="6.10.340.10">
    <property type="match status" value="1"/>
</dbReference>
<evidence type="ECO:0000256" key="3">
    <source>
        <dbReference type="SAM" id="Phobius"/>
    </source>
</evidence>
<dbReference type="CDD" id="cd06225">
    <property type="entry name" value="HAMP"/>
    <property type="match status" value="1"/>
</dbReference>
<evidence type="ECO:0000256" key="1">
    <source>
        <dbReference type="ARBA" id="ARBA00012282"/>
    </source>
</evidence>
<evidence type="ECO:0000313" key="9">
    <source>
        <dbReference type="Proteomes" id="UP001169491"/>
    </source>
</evidence>